<dbReference type="PANTHER" id="PTHR47354">
    <property type="entry name" value="NADH OXIDOREDUCTASE HCR"/>
    <property type="match status" value="1"/>
</dbReference>
<dbReference type="RefSeq" id="WP_016504116.1">
    <property type="nucleotide sequence ID" value="NZ_AMSD01000002.1"/>
</dbReference>
<dbReference type="eggNOG" id="COG0543">
    <property type="taxonomic scope" value="Bacteria"/>
</dbReference>
<dbReference type="InterPro" id="IPR039261">
    <property type="entry name" value="FNR_nucleotide-bd"/>
</dbReference>
<keyword evidence="4" id="KW-0455">Luminescence</keyword>
<dbReference type="GO" id="GO:0016491">
    <property type="term" value="F:oxidoreductase activity"/>
    <property type="evidence" value="ECO:0007669"/>
    <property type="project" value="UniProtKB-KW"/>
</dbReference>
<protein>
    <submittedName>
        <fullName evidence="7">NAD(P)H-flavin reductase</fullName>
    </submittedName>
</protein>
<dbReference type="InterPro" id="IPR017927">
    <property type="entry name" value="FAD-bd_FR_type"/>
</dbReference>
<dbReference type="EMBL" id="AMSD01000002">
    <property type="protein sequence ID" value="EPE37484.1"/>
    <property type="molecule type" value="Genomic_DNA"/>
</dbReference>
<dbReference type="Gene3D" id="2.40.30.10">
    <property type="entry name" value="Translation factors"/>
    <property type="match status" value="1"/>
</dbReference>
<comment type="similarity">
    <text evidence="5">Belongs to the Fre/LuxG FAD/NAD(P) flavoprotein oxidoreductase family.</text>
</comment>
<dbReference type="Gene3D" id="3.40.50.80">
    <property type="entry name" value="Nucleotide-binding domain of ferredoxin-NADP reductase (FNR) module"/>
    <property type="match status" value="1"/>
</dbReference>
<gene>
    <name evidence="7" type="ORF">O1U_0788</name>
</gene>
<sequence>MSNKCKVTLIQLLEGNVYRILLCPELELSFKAGQYLIIEIGQEDKRVFSIASSPLRYKNLLELHIKSSRNNMYTLSTIKAIKQAFRGDAYINIDGPYGQAWIREKSQRKVLLIADRNGFSYIRSIFEHCIMANKSNKIFFYLGIEKSSQMYAKKEIMAIQNKNTNIHLISVIKNIDNWQGKIESFLQGIENDFKSLEKYDIYIGGRFEMATIARDRFIQNKQASSMHMYSDAYAFI</sequence>
<dbReference type="NCBIfam" id="NF005963">
    <property type="entry name" value="PRK08051.1"/>
    <property type="match status" value="1"/>
</dbReference>
<name>S3DK08_9GAMM</name>
<dbReference type="AlphaFoldDB" id="S3DK08"/>
<dbReference type="InterPro" id="IPR017938">
    <property type="entry name" value="Riboflavin_synthase-like_b-brl"/>
</dbReference>
<evidence type="ECO:0000256" key="3">
    <source>
        <dbReference type="ARBA" id="ARBA00023002"/>
    </source>
</evidence>
<dbReference type="Pfam" id="PF00175">
    <property type="entry name" value="NAD_binding_1"/>
    <property type="match status" value="1"/>
</dbReference>
<dbReference type="InterPro" id="IPR001433">
    <property type="entry name" value="OxRdtase_FAD/NAD-bd"/>
</dbReference>
<evidence type="ECO:0000313" key="7">
    <source>
        <dbReference type="EMBL" id="EPE37484.1"/>
    </source>
</evidence>
<keyword evidence="8" id="KW-1185">Reference proteome</keyword>
<dbReference type="PANTHER" id="PTHR47354:SF7">
    <property type="entry name" value="NAD(P)H-FLAVIN REDUCTASE"/>
    <property type="match status" value="1"/>
</dbReference>
<evidence type="ECO:0000256" key="5">
    <source>
        <dbReference type="ARBA" id="ARBA00038177"/>
    </source>
</evidence>
<dbReference type="PRINTS" id="PR00410">
    <property type="entry name" value="PHEHYDRXLASE"/>
</dbReference>
<accession>S3DK08</accession>
<evidence type="ECO:0000256" key="1">
    <source>
        <dbReference type="ARBA" id="ARBA00022630"/>
    </source>
</evidence>
<evidence type="ECO:0000313" key="8">
    <source>
        <dbReference type="Proteomes" id="UP000053688"/>
    </source>
</evidence>
<organism evidence="7 8">
    <name type="scientific">Candidatus Photodesmus katoptron Akat1</name>
    <dbReference type="NCBI Taxonomy" id="1236703"/>
    <lineage>
        <taxon>Bacteria</taxon>
        <taxon>Pseudomonadati</taxon>
        <taxon>Pseudomonadota</taxon>
        <taxon>Gammaproteobacteria</taxon>
        <taxon>Vibrionales</taxon>
        <taxon>Vibrionaceae</taxon>
        <taxon>Candidatus Photodesmus</taxon>
    </lineage>
</organism>
<keyword evidence="2" id="KW-0274">FAD</keyword>
<dbReference type="Proteomes" id="UP000053688">
    <property type="component" value="Unassembled WGS sequence"/>
</dbReference>
<reference evidence="7 8" key="1">
    <citation type="journal article" date="2014" name="Environ. Microbiol.">
        <title>Genomic signatures of obligate host dependence in the luminous bacterial symbiont of a vertebrate.</title>
        <authorList>
            <person name="Hendry T.A."/>
            <person name="de Wet J.R."/>
            <person name="Dunlap P.V."/>
        </authorList>
    </citation>
    <scope>NUCLEOTIDE SEQUENCE [LARGE SCALE GENOMIC DNA]</scope>
    <source>
        <strain evidence="7 8">Akat1</strain>
    </source>
</reference>
<evidence type="ECO:0000259" key="6">
    <source>
        <dbReference type="PROSITE" id="PS51384"/>
    </source>
</evidence>
<feature type="domain" description="FAD-binding FR-type" evidence="6">
    <location>
        <begin position="1"/>
        <end position="103"/>
    </location>
</feature>
<evidence type="ECO:0000256" key="2">
    <source>
        <dbReference type="ARBA" id="ARBA00022827"/>
    </source>
</evidence>
<dbReference type="PROSITE" id="PS51384">
    <property type="entry name" value="FAD_FR"/>
    <property type="match status" value="1"/>
</dbReference>
<keyword evidence="1" id="KW-0285">Flavoprotein</keyword>
<proteinExistence type="inferred from homology"/>
<dbReference type="GO" id="GO:0008218">
    <property type="term" value="P:bioluminescence"/>
    <property type="evidence" value="ECO:0007669"/>
    <property type="project" value="UniProtKB-KW"/>
</dbReference>
<dbReference type="STRING" id="28176.CF66_3036"/>
<dbReference type="SUPFAM" id="SSF52343">
    <property type="entry name" value="Ferredoxin reductase-like, C-terminal NADP-linked domain"/>
    <property type="match status" value="1"/>
</dbReference>
<comment type="caution">
    <text evidence="7">The sequence shown here is derived from an EMBL/GenBank/DDBJ whole genome shotgun (WGS) entry which is preliminary data.</text>
</comment>
<dbReference type="SUPFAM" id="SSF63380">
    <property type="entry name" value="Riboflavin synthase domain-like"/>
    <property type="match status" value="1"/>
</dbReference>
<dbReference type="InterPro" id="IPR050415">
    <property type="entry name" value="MRET"/>
</dbReference>
<keyword evidence="3" id="KW-0560">Oxidoreductase</keyword>
<evidence type="ECO:0000256" key="4">
    <source>
        <dbReference type="ARBA" id="ARBA00023223"/>
    </source>
</evidence>